<dbReference type="InterPro" id="IPR011765">
    <property type="entry name" value="Pept_M16_N"/>
</dbReference>
<reference evidence="6 7" key="1">
    <citation type="journal article" date="2011" name="ISME J.">
        <title>Community ecology of hot spring cyanobacterial mats: predominant populations and their functional potential.</title>
        <authorList>
            <person name="Klatt C.G."/>
            <person name="Wood J.M."/>
            <person name="Rusch D.B."/>
            <person name="Bateson M.M."/>
            <person name="Hamamura N."/>
            <person name="Heidelberg J.F."/>
            <person name="Grossman A.R."/>
            <person name="Bhaya D."/>
            <person name="Cohan F.M."/>
            <person name="Kuhl M."/>
            <person name="Bryant D.A."/>
            <person name="Ward D.M."/>
        </authorList>
    </citation>
    <scope>NUCLEOTIDE SEQUENCE [LARGE SCALE GENOMIC DNA]</scope>
    <source>
        <strain evidence="6">OS</strain>
    </source>
</reference>
<dbReference type="GO" id="GO:0006508">
    <property type="term" value="P:proteolysis"/>
    <property type="evidence" value="ECO:0007669"/>
    <property type="project" value="InterPro"/>
</dbReference>
<sequence>MRKAKLASTSLTAALPSTIERTTLPNGLTIITETVKTVRSASIGLWIGIGSRDESFEQNGISHFIEHMVFKGTKKRNYIEISKSLERVGGYLNAYTSKDQTCFYARVLDDYIHVAVDVLTDLVFHPTFPEDELEKEKLVILEEIKSLEDTPDELISDDFDELFYYRHPLGMPITGTPKTVRSFTRADLVQYMQRTYTTDNMLLVAAGNVSHQAMLDLAEKFVPKRRTTSPHQRQPYLHQAYKPFVKEKVKPISQAHLMMGFPLPRRDDQYYAALLLNIVLGGGMSSRLNLELREKHALAYTIYSSLHHYDETNMLSIYLGTDADKLDRAIALIRTELDKLTQKSIPYKELELAKAQLKGGVIMAQESMSSRIAHIARDVFYFGHIFSSDDIIERINATTPKDLRAVAEQLFQPDLASTLTYLPKKKK</sequence>
<dbReference type="InterPro" id="IPR011249">
    <property type="entry name" value="Metalloenz_LuxS/M16"/>
</dbReference>
<dbReference type="Proteomes" id="UP000266389">
    <property type="component" value="Unassembled WGS sequence"/>
</dbReference>
<dbReference type="FunFam" id="3.30.830.10:FF:000008">
    <property type="entry name" value="Mitochondrial-processing peptidase subunit beta"/>
    <property type="match status" value="1"/>
</dbReference>
<evidence type="ECO:0000256" key="1">
    <source>
        <dbReference type="ARBA" id="ARBA00001947"/>
    </source>
</evidence>
<dbReference type="AlphaFoldDB" id="A0A395LYC0"/>
<dbReference type="GO" id="GO:0046872">
    <property type="term" value="F:metal ion binding"/>
    <property type="evidence" value="ECO:0007669"/>
    <property type="project" value="InterPro"/>
</dbReference>
<comment type="caution">
    <text evidence="6">The sequence shown here is derived from an EMBL/GenBank/DDBJ whole genome shotgun (WGS) entry which is preliminary data.</text>
</comment>
<evidence type="ECO:0000313" key="7">
    <source>
        <dbReference type="Proteomes" id="UP000266389"/>
    </source>
</evidence>
<dbReference type="InterPro" id="IPR050361">
    <property type="entry name" value="MPP/UQCRC_Complex"/>
</dbReference>
<comment type="similarity">
    <text evidence="2 3">Belongs to the peptidase M16 family.</text>
</comment>
<dbReference type="PANTHER" id="PTHR11851">
    <property type="entry name" value="METALLOPROTEASE"/>
    <property type="match status" value="1"/>
</dbReference>
<evidence type="ECO:0000256" key="3">
    <source>
        <dbReference type="RuleBase" id="RU004447"/>
    </source>
</evidence>
<protein>
    <submittedName>
        <fullName evidence="6">Insulinase family protein</fullName>
    </submittedName>
</protein>
<comment type="cofactor">
    <cofactor evidence="1">
        <name>Zn(2+)</name>
        <dbReference type="ChEBI" id="CHEBI:29105"/>
    </cofactor>
</comment>
<dbReference type="InterPro" id="IPR007863">
    <property type="entry name" value="Peptidase_M16_C"/>
</dbReference>
<dbReference type="SUPFAM" id="SSF63411">
    <property type="entry name" value="LuxS/MPP-like metallohydrolase"/>
    <property type="match status" value="2"/>
</dbReference>
<dbReference type="PANTHER" id="PTHR11851:SF49">
    <property type="entry name" value="MITOCHONDRIAL-PROCESSING PEPTIDASE SUBUNIT ALPHA"/>
    <property type="match status" value="1"/>
</dbReference>
<dbReference type="Pfam" id="PF00675">
    <property type="entry name" value="Peptidase_M16"/>
    <property type="match status" value="1"/>
</dbReference>
<dbReference type="InterPro" id="IPR001431">
    <property type="entry name" value="Pept_M16_Zn_BS"/>
</dbReference>
<dbReference type="Pfam" id="PF05193">
    <property type="entry name" value="Peptidase_M16_C"/>
    <property type="match status" value="1"/>
</dbReference>
<evidence type="ECO:0000259" key="5">
    <source>
        <dbReference type="Pfam" id="PF05193"/>
    </source>
</evidence>
<evidence type="ECO:0000259" key="4">
    <source>
        <dbReference type="Pfam" id="PF00675"/>
    </source>
</evidence>
<evidence type="ECO:0000313" key="6">
    <source>
        <dbReference type="EMBL" id="RFM23529.1"/>
    </source>
</evidence>
<dbReference type="Gene3D" id="3.30.830.10">
    <property type="entry name" value="Metalloenzyme, LuxS/M16 peptidase-like"/>
    <property type="match status" value="2"/>
</dbReference>
<organism evidence="6 7">
    <name type="scientific">Candidatus Thermochlorobacter aerophilus</name>
    <dbReference type="NCBI Taxonomy" id="1868324"/>
    <lineage>
        <taxon>Bacteria</taxon>
        <taxon>Pseudomonadati</taxon>
        <taxon>Chlorobiota</taxon>
        <taxon>Chlorobiia</taxon>
        <taxon>Chlorobiales</taxon>
        <taxon>Candidatus Thermochlorobacteriaceae</taxon>
        <taxon>Candidatus Thermochlorobacter</taxon>
    </lineage>
</organism>
<name>A0A395LYC0_9BACT</name>
<proteinExistence type="inferred from homology"/>
<evidence type="ECO:0000256" key="2">
    <source>
        <dbReference type="ARBA" id="ARBA00007261"/>
    </source>
</evidence>
<gene>
    <name evidence="6" type="ORF">D0433_10530</name>
</gene>
<dbReference type="PROSITE" id="PS00143">
    <property type="entry name" value="INSULINASE"/>
    <property type="match status" value="1"/>
</dbReference>
<accession>A0A395LYC0</accession>
<dbReference type="GO" id="GO:0004222">
    <property type="term" value="F:metalloendopeptidase activity"/>
    <property type="evidence" value="ECO:0007669"/>
    <property type="project" value="InterPro"/>
</dbReference>
<feature type="domain" description="Peptidase M16 C-terminal" evidence="5">
    <location>
        <begin position="182"/>
        <end position="357"/>
    </location>
</feature>
<feature type="domain" description="Peptidase M16 N-terminal" evidence="4">
    <location>
        <begin position="30"/>
        <end position="176"/>
    </location>
</feature>
<dbReference type="EMBL" id="PHFL01000063">
    <property type="protein sequence ID" value="RFM23529.1"/>
    <property type="molecule type" value="Genomic_DNA"/>
</dbReference>